<dbReference type="AlphaFoldDB" id="A0A0G0NQY8"/>
<dbReference type="HAMAP" id="MF_00009">
    <property type="entry name" value="Endoribonucl_YbeY"/>
    <property type="match status" value="1"/>
</dbReference>
<evidence type="ECO:0000313" key="8">
    <source>
        <dbReference type="EMBL" id="KKR15161.1"/>
    </source>
</evidence>
<keyword evidence="3 7" id="KW-0479">Metal-binding</keyword>
<dbReference type="InterPro" id="IPR020549">
    <property type="entry name" value="YbeY_CS"/>
</dbReference>
<feature type="binding site" evidence="7">
    <location>
        <position position="118"/>
    </location>
    <ligand>
        <name>Zn(2+)</name>
        <dbReference type="ChEBI" id="CHEBI:29105"/>
        <note>catalytic</note>
    </ligand>
</feature>
<keyword evidence="7" id="KW-0690">Ribosome biogenesis</keyword>
<comment type="similarity">
    <text evidence="1 7">Belongs to the endoribonuclease YbeY family.</text>
</comment>
<dbReference type="GO" id="GO:0004222">
    <property type="term" value="F:metalloendopeptidase activity"/>
    <property type="evidence" value="ECO:0007669"/>
    <property type="project" value="InterPro"/>
</dbReference>
<evidence type="ECO:0000256" key="7">
    <source>
        <dbReference type="HAMAP-Rule" id="MF_00009"/>
    </source>
</evidence>
<dbReference type="GO" id="GO:0005737">
    <property type="term" value="C:cytoplasm"/>
    <property type="evidence" value="ECO:0007669"/>
    <property type="project" value="UniProtKB-SubCell"/>
</dbReference>
<evidence type="ECO:0000256" key="2">
    <source>
        <dbReference type="ARBA" id="ARBA00022722"/>
    </source>
</evidence>
<dbReference type="PANTHER" id="PTHR46986:SF1">
    <property type="entry name" value="ENDORIBONUCLEASE YBEY, CHLOROPLASTIC"/>
    <property type="match status" value="1"/>
</dbReference>
<protein>
    <recommendedName>
        <fullName evidence="7">Endoribonuclease YbeY</fullName>
        <ecNumber evidence="7">3.1.-.-</ecNumber>
    </recommendedName>
</protein>
<dbReference type="InterPro" id="IPR002036">
    <property type="entry name" value="YbeY"/>
</dbReference>
<evidence type="ECO:0000256" key="4">
    <source>
        <dbReference type="ARBA" id="ARBA00022759"/>
    </source>
</evidence>
<keyword evidence="7" id="KW-0698">rRNA processing</keyword>
<evidence type="ECO:0000256" key="5">
    <source>
        <dbReference type="ARBA" id="ARBA00022801"/>
    </source>
</evidence>
<evidence type="ECO:0000256" key="6">
    <source>
        <dbReference type="ARBA" id="ARBA00022833"/>
    </source>
</evidence>
<dbReference type="Proteomes" id="UP000034048">
    <property type="component" value="Unassembled WGS sequence"/>
</dbReference>
<gene>
    <name evidence="7" type="primary">ybeY</name>
    <name evidence="8" type="ORF">UT42_C0008G0006</name>
</gene>
<keyword evidence="6 7" id="KW-0862">Zinc</keyword>
<evidence type="ECO:0000256" key="3">
    <source>
        <dbReference type="ARBA" id="ARBA00022723"/>
    </source>
</evidence>
<comment type="function">
    <text evidence="7">Single strand-specific metallo-endoribonuclease involved in late-stage 70S ribosome quality control and in maturation of the 3' terminus of the 16S rRNA.</text>
</comment>
<keyword evidence="7" id="KW-0963">Cytoplasm</keyword>
<accession>A0A0G0NQY8</accession>
<proteinExistence type="inferred from homology"/>
<dbReference type="GO" id="GO:0004521">
    <property type="term" value="F:RNA endonuclease activity"/>
    <property type="evidence" value="ECO:0007669"/>
    <property type="project" value="UniProtKB-UniRule"/>
</dbReference>
<feature type="binding site" evidence="7">
    <location>
        <position position="108"/>
    </location>
    <ligand>
        <name>Zn(2+)</name>
        <dbReference type="ChEBI" id="CHEBI:29105"/>
        <note>catalytic</note>
    </ligand>
</feature>
<keyword evidence="2 7" id="KW-0540">Nuclease</keyword>
<feature type="binding site" evidence="7">
    <location>
        <position position="112"/>
    </location>
    <ligand>
        <name>Zn(2+)</name>
        <dbReference type="ChEBI" id="CHEBI:29105"/>
        <note>catalytic</note>
    </ligand>
</feature>
<dbReference type="PANTHER" id="PTHR46986">
    <property type="entry name" value="ENDORIBONUCLEASE YBEY, CHLOROPLASTIC"/>
    <property type="match status" value="1"/>
</dbReference>
<comment type="caution">
    <text evidence="8">The sequence shown here is derived from an EMBL/GenBank/DDBJ whole genome shotgun (WGS) entry which is preliminary data.</text>
</comment>
<dbReference type="Pfam" id="PF02130">
    <property type="entry name" value="YbeY"/>
    <property type="match status" value="1"/>
</dbReference>
<dbReference type="EMBL" id="LBWS01000008">
    <property type="protein sequence ID" value="KKR15161.1"/>
    <property type="molecule type" value="Genomic_DNA"/>
</dbReference>
<keyword evidence="4 7" id="KW-0255">Endonuclease</keyword>
<evidence type="ECO:0000256" key="1">
    <source>
        <dbReference type="ARBA" id="ARBA00010875"/>
    </source>
</evidence>
<dbReference type="NCBIfam" id="TIGR00043">
    <property type="entry name" value="rRNA maturation RNase YbeY"/>
    <property type="match status" value="1"/>
</dbReference>
<comment type="subcellular location">
    <subcellularLocation>
        <location evidence="7">Cytoplasm</location>
    </subcellularLocation>
</comment>
<dbReference type="EC" id="3.1.-.-" evidence="7"/>
<evidence type="ECO:0000313" key="9">
    <source>
        <dbReference type="Proteomes" id="UP000034048"/>
    </source>
</evidence>
<dbReference type="Gene3D" id="3.40.390.30">
    <property type="entry name" value="Metalloproteases ('zincins'), catalytic domain"/>
    <property type="match status" value="1"/>
</dbReference>
<organism evidence="8 9">
    <name type="scientific">Candidatus Falkowbacteria bacterium GW2011_GWA2_39_24</name>
    <dbReference type="NCBI Taxonomy" id="1618634"/>
    <lineage>
        <taxon>Bacteria</taxon>
        <taxon>Candidatus Falkowiibacteriota</taxon>
    </lineage>
</organism>
<dbReference type="SUPFAM" id="SSF55486">
    <property type="entry name" value="Metalloproteases ('zincins'), catalytic domain"/>
    <property type="match status" value="1"/>
</dbReference>
<dbReference type="GO" id="GO:0008270">
    <property type="term" value="F:zinc ion binding"/>
    <property type="evidence" value="ECO:0007669"/>
    <property type="project" value="UniProtKB-UniRule"/>
</dbReference>
<reference evidence="8 9" key="1">
    <citation type="journal article" date="2015" name="Nature">
        <title>rRNA introns, odd ribosomes, and small enigmatic genomes across a large radiation of phyla.</title>
        <authorList>
            <person name="Brown C.T."/>
            <person name="Hug L.A."/>
            <person name="Thomas B.C."/>
            <person name="Sharon I."/>
            <person name="Castelle C.J."/>
            <person name="Singh A."/>
            <person name="Wilkins M.J."/>
            <person name="Williams K.H."/>
            <person name="Banfield J.F."/>
        </authorList>
    </citation>
    <scope>NUCLEOTIDE SEQUENCE [LARGE SCALE GENOMIC DNA]</scope>
</reference>
<sequence>MIEINNKTRSSINLSLVRRLTTKFLIKYRLHHQDISLVFVGDTVMRRLNKKWRNKDRVTDVLSFRDHDSAIRQPHYLGEIIIDYQQLKRQAKTGQGNLSRELIYILVHGLLHLVGYDDKTERQAKRMHSLGTKFINQLKI</sequence>
<dbReference type="GO" id="GO:0006364">
    <property type="term" value="P:rRNA processing"/>
    <property type="evidence" value="ECO:0007669"/>
    <property type="project" value="UniProtKB-UniRule"/>
</dbReference>
<dbReference type="PROSITE" id="PS01306">
    <property type="entry name" value="UPF0054"/>
    <property type="match status" value="1"/>
</dbReference>
<dbReference type="InterPro" id="IPR023091">
    <property type="entry name" value="MetalPrtase_cat_dom_sf_prd"/>
</dbReference>
<keyword evidence="5 7" id="KW-0378">Hydrolase</keyword>
<name>A0A0G0NQY8_9BACT</name>
<comment type="cofactor">
    <cofactor evidence="7">
        <name>Zn(2+)</name>
        <dbReference type="ChEBI" id="CHEBI:29105"/>
    </cofactor>
    <text evidence="7">Binds 1 zinc ion.</text>
</comment>